<dbReference type="EMBL" id="QHCR01000003">
    <property type="protein sequence ID" value="RHX80561.1"/>
    <property type="molecule type" value="Genomic_DNA"/>
</dbReference>
<organism evidence="3 4">
    <name type="scientific">Leptospira yasudae</name>
    <dbReference type="NCBI Taxonomy" id="2202201"/>
    <lineage>
        <taxon>Bacteria</taxon>
        <taxon>Pseudomonadati</taxon>
        <taxon>Spirochaetota</taxon>
        <taxon>Spirochaetia</taxon>
        <taxon>Leptospirales</taxon>
        <taxon>Leptospiraceae</taxon>
        <taxon>Leptospira</taxon>
    </lineage>
</organism>
<keyword evidence="1" id="KW-0378">Hydrolase</keyword>
<dbReference type="Pfam" id="PF00857">
    <property type="entry name" value="Isochorismatase"/>
    <property type="match status" value="1"/>
</dbReference>
<dbReference type="InterPro" id="IPR036380">
    <property type="entry name" value="Isochorismatase-like_sf"/>
</dbReference>
<dbReference type="RefSeq" id="WP_118955273.1">
    <property type="nucleotide sequence ID" value="NZ_QHCR01000003.1"/>
</dbReference>
<dbReference type="CDD" id="cd00431">
    <property type="entry name" value="cysteine_hydrolases"/>
    <property type="match status" value="1"/>
</dbReference>
<keyword evidence="4" id="KW-1185">Reference proteome</keyword>
<sequence>MKNALIVNDFQKDFTSDNGFYAKRHPNRRKIIEAKTNLRSLLRSERSFDRYIIASNYKENQFEEDLSMCIPNTEGHELDFELSDTTNLFYKEEHSIFSNRKLTEELQQENYDSLFLTGFLAEYCVYKSALDSFNLGLNTYIIPECIGTADEKYESSIQKIQELGAKSISLTEFQMSFIESNP</sequence>
<proteinExistence type="predicted"/>
<gene>
    <name evidence="3" type="ORF">DLM77_06590</name>
</gene>
<dbReference type="SUPFAM" id="SSF52499">
    <property type="entry name" value="Isochorismatase-like hydrolases"/>
    <property type="match status" value="1"/>
</dbReference>
<evidence type="ECO:0000256" key="1">
    <source>
        <dbReference type="ARBA" id="ARBA00022801"/>
    </source>
</evidence>
<comment type="caution">
    <text evidence="3">The sequence shown here is derived from an EMBL/GenBank/DDBJ whole genome shotgun (WGS) entry which is preliminary data.</text>
</comment>
<dbReference type="Gene3D" id="3.40.50.850">
    <property type="entry name" value="Isochorismatase-like"/>
    <property type="match status" value="1"/>
</dbReference>
<dbReference type="PANTHER" id="PTHR43540">
    <property type="entry name" value="PEROXYUREIDOACRYLATE/UREIDOACRYLATE AMIDOHYDROLASE-RELATED"/>
    <property type="match status" value="1"/>
</dbReference>
<dbReference type="InterPro" id="IPR050272">
    <property type="entry name" value="Isochorismatase-like_hydrls"/>
</dbReference>
<accession>A0ABX9M4I3</accession>
<dbReference type="PANTHER" id="PTHR43540:SF6">
    <property type="entry name" value="ISOCHORISMATASE-LIKE DOMAIN-CONTAINING PROTEIN"/>
    <property type="match status" value="1"/>
</dbReference>
<evidence type="ECO:0000313" key="3">
    <source>
        <dbReference type="EMBL" id="RHX80561.1"/>
    </source>
</evidence>
<feature type="domain" description="Isochorismatase-like" evidence="2">
    <location>
        <begin position="4"/>
        <end position="170"/>
    </location>
</feature>
<protein>
    <recommendedName>
        <fullName evidence="2">Isochorismatase-like domain-containing protein</fullName>
    </recommendedName>
</protein>
<evidence type="ECO:0000259" key="2">
    <source>
        <dbReference type="Pfam" id="PF00857"/>
    </source>
</evidence>
<reference evidence="4" key="1">
    <citation type="submission" date="2018-05" db="EMBL/GenBank/DDBJ databases">
        <title>Leptospira yasudae sp. nov. and Leptospira stimsonii sp. nov., two pathogenic species of the genus Leptospira isolated from environmental sources.</title>
        <authorList>
            <person name="Casanovas-Massana A."/>
            <person name="Hamond C."/>
            <person name="Santos L.A."/>
            <person name="Hacker K.P."/>
            <person name="Balassiano I."/>
            <person name="Medeiros M.A."/>
            <person name="Reis M.G."/>
            <person name="Ko A.I."/>
            <person name="Wunder E.A."/>
        </authorList>
    </citation>
    <scope>NUCLEOTIDE SEQUENCE [LARGE SCALE GENOMIC DNA]</scope>
    <source>
        <strain evidence="4">B21</strain>
    </source>
</reference>
<reference evidence="3 4" key="2">
    <citation type="journal article" date="2020" name="Int. J. Syst. Evol. Microbiol.">
        <title>Leptospira yasudae sp. nov. and Leptospira stimsonii sp. nov., two new species of the pathogenic group isolated from environmental sources.</title>
        <authorList>
            <person name="Casanovas-Massana A."/>
            <person name="Hamond C."/>
            <person name="Santos L.A."/>
            <person name="de Oliveira D."/>
            <person name="Hacker K.P."/>
            <person name="Balassiano I."/>
            <person name="Costa F."/>
            <person name="Medeiros M.A."/>
            <person name="Reis M.G."/>
            <person name="Ko A.I."/>
            <person name="Wunder E.A."/>
        </authorList>
    </citation>
    <scope>NUCLEOTIDE SEQUENCE [LARGE SCALE GENOMIC DNA]</scope>
    <source>
        <strain evidence="3 4">B21</strain>
    </source>
</reference>
<name>A0ABX9M4I3_9LEPT</name>
<dbReference type="InterPro" id="IPR000868">
    <property type="entry name" value="Isochorismatase-like_dom"/>
</dbReference>
<evidence type="ECO:0000313" key="4">
    <source>
        <dbReference type="Proteomes" id="UP000285569"/>
    </source>
</evidence>
<dbReference type="Proteomes" id="UP000285569">
    <property type="component" value="Unassembled WGS sequence"/>
</dbReference>